<evidence type="ECO:0000313" key="3">
    <source>
        <dbReference type="EMBL" id="GGP29134.1"/>
    </source>
</evidence>
<dbReference type="InterPro" id="IPR018958">
    <property type="entry name" value="Knr4/Smi1-like_dom"/>
</dbReference>
<dbReference type="RefSeq" id="WP_017869509.1">
    <property type="nucleotide sequence ID" value="NZ_BMLZ01000007.1"/>
</dbReference>
<keyword evidence="4" id="KW-1185">Reference proteome</keyword>
<gene>
    <name evidence="3" type="ORF">GCM10008021_07850</name>
    <name evidence="2" type="ORF">GCM10010914_13740</name>
</gene>
<reference evidence="2" key="4">
    <citation type="submission" date="2023-08" db="EMBL/GenBank/DDBJ databases">
        <authorList>
            <person name="Sun Q."/>
            <person name="Zhou Y."/>
        </authorList>
    </citation>
    <scope>NUCLEOTIDE SEQUENCE</scope>
    <source>
        <strain evidence="3">CGMCC 1.8884</strain>
        <strain evidence="2">CGMCC 1.8885</strain>
    </source>
</reference>
<reference evidence="3" key="1">
    <citation type="journal article" date="2014" name="Int. J. Syst. Evol. Microbiol.">
        <title>Complete genome of a new Firmicutes species belonging to the dominant human colonic microbiota ('Ruminococcus bicirculans') reveals two chromosomes and a selective capacity to utilize plant glucans.</title>
        <authorList>
            <consortium name="NISC Comparative Sequencing Program"/>
            <person name="Wegmann U."/>
            <person name="Louis P."/>
            <person name="Goesmann A."/>
            <person name="Henrissat B."/>
            <person name="Duncan S.H."/>
            <person name="Flint H.J."/>
        </authorList>
    </citation>
    <scope>NUCLEOTIDE SEQUENCE</scope>
    <source>
        <strain evidence="3">CGMCC 1.8884</strain>
    </source>
</reference>
<dbReference type="PANTHER" id="PTHR47432:SF1">
    <property type="entry name" value="CELL WALL ASSEMBLY REGULATOR SMI1"/>
    <property type="match status" value="1"/>
</dbReference>
<dbReference type="GeneID" id="59166380"/>
<dbReference type="Pfam" id="PF09346">
    <property type="entry name" value="SMI1_KNR4"/>
    <property type="match status" value="1"/>
</dbReference>
<proteinExistence type="predicted"/>
<name>A0AAV4K4P3_9DEIO</name>
<reference evidence="2" key="2">
    <citation type="journal article" date="2014" name="Int. J. Syst. Evol. Microbiol.">
        <title>Complete genome sequence of Corynebacterium casei LMG S-19264T (=DSM 44701T), isolated from a smear-ripened cheese.</title>
        <authorList>
            <consortium name="US DOE Joint Genome Institute (JGI-PGF)"/>
            <person name="Walter F."/>
            <person name="Albersmeier A."/>
            <person name="Kalinowski J."/>
            <person name="Ruckert C."/>
        </authorList>
    </citation>
    <scope>NUCLEOTIDE SEQUENCE</scope>
    <source>
        <strain evidence="2">CGMCC 1.8885</strain>
    </source>
</reference>
<evidence type="ECO:0000313" key="5">
    <source>
        <dbReference type="Proteomes" id="UP000652720"/>
    </source>
</evidence>
<dbReference type="InterPro" id="IPR037883">
    <property type="entry name" value="Knr4/Smi1-like_sf"/>
</dbReference>
<sequence>MSEISAVWERIEAWYEAQGASHLLNPGASAEAIAQAEKQLGLTFPAELTESLMRHDGSAGMSWPGGDLLSLEGIARERSVWMELLESDIFSGNADHNETSTLIQSGWWNPGWIPLHADGGGNGMVVDMAPAQAGTAGQVLFMDHEVGPNEPEYDSLSAYLTAVAEGLEAEKFVIYEDAVVSVDDLDEEMEDSL</sequence>
<dbReference type="Proteomes" id="UP000630135">
    <property type="component" value="Unassembled WGS sequence"/>
</dbReference>
<organism evidence="2 5">
    <name type="scientific">Deinococcus wulumuqiensis</name>
    <dbReference type="NCBI Taxonomy" id="980427"/>
    <lineage>
        <taxon>Bacteria</taxon>
        <taxon>Thermotogati</taxon>
        <taxon>Deinococcota</taxon>
        <taxon>Deinococci</taxon>
        <taxon>Deinococcales</taxon>
        <taxon>Deinococcaceae</taxon>
        <taxon>Deinococcus</taxon>
    </lineage>
</organism>
<evidence type="ECO:0000313" key="2">
    <source>
        <dbReference type="EMBL" id="GGI80802.1"/>
    </source>
</evidence>
<dbReference type="EMBL" id="BMMA01000010">
    <property type="protein sequence ID" value="GGI80802.1"/>
    <property type="molecule type" value="Genomic_DNA"/>
</dbReference>
<dbReference type="Proteomes" id="UP000652720">
    <property type="component" value="Unassembled WGS sequence"/>
</dbReference>
<evidence type="ECO:0000259" key="1">
    <source>
        <dbReference type="SMART" id="SM00860"/>
    </source>
</evidence>
<dbReference type="AlphaFoldDB" id="A0AAV4K4P3"/>
<feature type="domain" description="Knr4/Smi1-like" evidence="1">
    <location>
        <begin position="27"/>
        <end position="162"/>
    </location>
</feature>
<dbReference type="SMART" id="SM00860">
    <property type="entry name" value="SMI1_KNR4"/>
    <property type="match status" value="1"/>
</dbReference>
<protein>
    <submittedName>
        <fullName evidence="2">Glucan synthase</fullName>
    </submittedName>
</protein>
<dbReference type="Gene3D" id="3.40.1580.10">
    <property type="entry name" value="SMI1/KNR4-like"/>
    <property type="match status" value="1"/>
</dbReference>
<evidence type="ECO:0000313" key="4">
    <source>
        <dbReference type="Proteomes" id="UP000630135"/>
    </source>
</evidence>
<accession>A0AAV4K4P3</accession>
<dbReference type="InterPro" id="IPR051873">
    <property type="entry name" value="KNR4/SMI1_regulator"/>
</dbReference>
<reference evidence="4" key="3">
    <citation type="journal article" date="2019" name="Int. J. Syst. Evol. Microbiol.">
        <title>The Global Catalogue of Microorganisms (GCM) 10K type strain sequencing project: providing services to taxonomists for standard genome sequencing and annotation.</title>
        <authorList>
            <consortium name="The Broad Institute Genomics Platform"/>
            <consortium name="The Broad Institute Genome Sequencing Center for Infectious Disease"/>
            <person name="Wu L."/>
            <person name="Ma J."/>
        </authorList>
    </citation>
    <scope>NUCLEOTIDE SEQUENCE [LARGE SCALE GENOMIC DNA]</scope>
    <source>
        <strain evidence="4">CGMCC 1.8884</strain>
    </source>
</reference>
<dbReference type="EMBL" id="BMLZ01000007">
    <property type="protein sequence ID" value="GGP29134.1"/>
    <property type="molecule type" value="Genomic_DNA"/>
</dbReference>
<comment type="caution">
    <text evidence="2">The sequence shown here is derived from an EMBL/GenBank/DDBJ whole genome shotgun (WGS) entry which is preliminary data.</text>
</comment>
<dbReference type="PANTHER" id="PTHR47432">
    <property type="entry name" value="CELL WALL ASSEMBLY REGULATOR SMI1"/>
    <property type="match status" value="1"/>
</dbReference>
<dbReference type="SUPFAM" id="SSF160631">
    <property type="entry name" value="SMI1/KNR4-like"/>
    <property type="match status" value="1"/>
</dbReference>